<dbReference type="PANTHER" id="PTHR16487:SF0">
    <property type="entry name" value="PROTEIN PHOSPHATASE 4 REGULATORY SUBUNIT 2-RELATED"/>
    <property type="match status" value="1"/>
</dbReference>
<name>A0A2I4FB50_JUGRE</name>
<dbReference type="AlphaFoldDB" id="A0A2I4FB50"/>
<dbReference type="Gramene" id="Jr13_27810_p1">
    <property type="protein sequence ID" value="cds.Jr13_27810_p1"/>
    <property type="gene ID" value="Jr13_27810"/>
</dbReference>
<comment type="similarity">
    <text evidence="1">Belongs to the PPP4R2 family.</text>
</comment>
<evidence type="ECO:0000313" key="3">
    <source>
        <dbReference type="RefSeq" id="XP_018828877.1"/>
    </source>
</evidence>
<organism evidence="2 3">
    <name type="scientific">Juglans regia</name>
    <name type="common">English walnut</name>
    <dbReference type="NCBI Taxonomy" id="51240"/>
    <lineage>
        <taxon>Eukaryota</taxon>
        <taxon>Viridiplantae</taxon>
        <taxon>Streptophyta</taxon>
        <taxon>Embryophyta</taxon>
        <taxon>Tracheophyta</taxon>
        <taxon>Spermatophyta</taxon>
        <taxon>Magnoliopsida</taxon>
        <taxon>eudicotyledons</taxon>
        <taxon>Gunneridae</taxon>
        <taxon>Pentapetalae</taxon>
        <taxon>rosids</taxon>
        <taxon>fabids</taxon>
        <taxon>Fagales</taxon>
        <taxon>Juglandaceae</taxon>
        <taxon>Juglans</taxon>
    </lineage>
</organism>
<dbReference type="RefSeq" id="XP_018828877.1">
    <property type="nucleotide sequence ID" value="XM_018973332.2"/>
</dbReference>
<reference evidence="3" key="1">
    <citation type="submission" date="2025-08" db="UniProtKB">
        <authorList>
            <consortium name="RefSeq"/>
        </authorList>
    </citation>
    <scope>IDENTIFICATION</scope>
    <source>
        <tissue evidence="3">Leaves</tissue>
    </source>
</reference>
<dbReference type="PANTHER" id="PTHR16487">
    <property type="entry name" value="PPP4R2-RELATED PROTEIN"/>
    <property type="match status" value="1"/>
</dbReference>
<dbReference type="GO" id="GO:0005634">
    <property type="term" value="C:nucleus"/>
    <property type="evidence" value="ECO:0000318"/>
    <property type="project" value="GO_Central"/>
</dbReference>
<evidence type="ECO:0000256" key="1">
    <source>
        <dbReference type="ARBA" id="ARBA00009207"/>
    </source>
</evidence>
<proteinExistence type="inferred from homology"/>
<dbReference type="Proteomes" id="UP000235220">
    <property type="component" value="Chromosome 13"/>
</dbReference>
<dbReference type="GO" id="GO:0019888">
    <property type="term" value="F:protein phosphatase regulator activity"/>
    <property type="evidence" value="ECO:0000318"/>
    <property type="project" value="GO_Central"/>
</dbReference>
<evidence type="ECO:0000313" key="2">
    <source>
        <dbReference type="Proteomes" id="UP000235220"/>
    </source>
</evidence>
<dbReference type="OrthoDB" id="341898at2759"/>
<keyword evidence="2" id="KW-1185">Reference proteome</keyword>
<sequence length="188" mass="21086">MVLMETLSEENSQNLTTAANEAVHEQDNTVPAAINHGGTEPGPEAEPEIAQEEVKGILEVIASTGKFWHAWYKLKSMLSFQLKQVLLEYPESKMTSEQQNASLGETYPELVKRLDEALVSFVEGPPFTLQRLCEVVYFIPLVHNPVGSSKCLSKYLKACFSTRKEFIGDNYVDHLYRSVSTSNDAKDR</sequence>
<accession>A0A2I4FB50</accession>
<dbReference type="InterPro" id="IPR015267">
    <property type="entry name" value="PPP4R2"/>
</dbReference>
<dbReference type="GO" id="GO:0005737">
    <property type="term" value="C:cytoplasm"/>
    <property type="evidence" value="ECO:0000318"/>
    <property type="project" value="GO_Central"/>
</dbReference>
<gene>
    <name evidence="3" type="primary">LOC108997175</name>
</gene>
<dbReference type="GeneID" id="108997175"/>
<protein>
    <submittedName>
        <fullName evidence="3">Uncharacterized protein LOC108997175 isoform X2</fullName>
    </submittedName>
</protein>
<dbReference type="GO" id="GO:0030289">
    <property type="term" value="C:protein phosphatase 4 complex"/>
    <property type="evidence" value="ECO:0000318"/>
    <property type="project" value="GO_Central"/>
</dbReference>